<dbReference type="EMBL" id="WKEW01000105">
    <property type="protein sequence ID" value="MCF5059806.1"/>
    <property type="molecule type" value="Genomic_DNA"/>
</dbReference>
<dbReference type="Pfam" id="PF13410">
    <property type="entry name" value="GST_C_2"/>
    <property type="match status" value="1"/>
</dbReference>
<sequence length="311" mass="33884">MSELILHHYPQSPFAEKARLLLGFKGLSWQSVTIPPVMPKPDLTALTGGYRKTPVLQVGADIYCDTALIARRLEQEKATPPLFPEGQELVSQSFAAWADSVVFSHAVALVFQPESLAVKFAKVPPHLLQVLVADRSKMFGDGTATRVQLDVALHQWPAIIARLEQQLQRQSGDFLFGEPSIADFSMAHPLWFLKGSSVTSPLVDNYPVVGAWLARVLGFGHGTASEMSASQALEIARDSAPAALPAEVFEDPNGFKVGQPVSIAATDYGVDPVVGELIFAGREELILRREDERAGTVHVHFPRLGFGIQQL</sequence>
<accession>A0AAW5AI19</accession>
<name>A0AAW5AI19_9PSED</name>
<dbReference type="RefSeq" id="WP_092238086.1">
    <property type="nucleotide sequence ID" value="NZ_FNTR01000005.1"/>
</dbReference>
<dbReference type="SUPFAM" id="SSF52833">
    <property type="entry name" value="Thioredoxin-like"/>
    <property type="match status" value="1"/>
</dbReference>
<evidence type="ECO:0000259" key="1">
    <source>
        <dbReference type="PROSITE" id="PS50404"/>
    </source>
</evidence>
<feature type="domain" description="GST N-terminal" evidence="1">
    <location>
        <begin position="2"/>
        <end position="81"/>
    </location>
</feature>
<dbReference type="CDD" id="cd00299">
    <property type="entry name" value="GST_C_family"/>
    <property type="match status" value="1"/>
</dbReference>
<dbReference type="Proteomes" id="UP000814172">
    <property type="component" value="Unassembled WGS sequence"/>
</dbReference>
<dbReference type="CDD" id="cd00570">
    <property type="entry name" value="GST_N_family"/>
    <property type="match status" value="1"/>
</dbReference>
<dbReference type="Gene3D" id="3.40.30.110">
    <property type="match status" value="2"/>
</dbReference>
<dbReference type="SUPFAM" id="SSF47616">
    <property type="entry name" value="GST C-terminal domain-like"/>
    <property type="match status" value="1"/>
</dbReference>
<comment type="caution">
    <text evidence="2">The sequence shown here is derived from an EMBL/GenBank/DDBJ whole genome shotgun (WGS) entry which is preliminary data.</text>
</comment>
<organism evidence="2 3">
    <name type="scientific">Pseudomonas proteolytica</name>
    <dbReference type="NCBI Taxonomy" id="219574"/>
    <lineage>
        <taxon>Bacteria</taxon>
        <taxon>Pseudomonadati</taxon>
        <taxon>Pseudomonadota</taxon>
        <taxon>Gammaproteobacteria</taxon>
        <taxon>Pseudomonadales</taxon>
        <taxon>Pseudomonadaceae</taxon>
        <taxon>Pseudomonas</taxon>
    </lineage>
</organism>
<dbReference type="Gene3D" id="1.20.1050.10">
    <property type="match status" value="1"/>
</dbReference>
<dbReference type="GeneID" id="55542116"/>
<dbReference type="InterPro" id="IPR004045">
    <property type="entry name" value="Glutathione_S-Trfase_N"/>
</dbReference>
<gene>
    <name evidence="2" type="ORF">GIW75_22995</name>
</gene>
<dbReference type="AlphaFoldDB" id="A0AAW5AI19"/>
<dbReference type="InterPro" id="IPR036249">
    <property type="entry name" value="Thioredoxin-like_sf"/>
</dbReference>
<dbReference type="Pfam" id="PF13417">
    <property type="entry name" value="GST_N_3"/>
    <property type="match status" value="1"/>
</dbReference>
<protein>
    <submittedName>
        <fullName evidence="2">Glutathione S-transferase family protein</fullName>
    </submittedName>
</protein>
<reference evidence="2 3" key="1">
    <citation type="submission" date="2019-11" db="EMBL/GenBank/DDBJ databases">
        <title>Epiphytic Pseudomonas syringae from cherry orchards.</title>
        <authorList>
            <person name="Hulin M.T."/>
        </authorList>
    </citation>
    <scope>NUCLEOTIDE SEQUENCE [LARGE SCALE GENOMIC DNA]</scope>
    <source>
        <strain evidence="2 3">PA-6-9F</strain>
    </source>
</reference>
<proteinExistence type="predicted"/>
<keyword evidence="3" id="KW-1185">Reference proteome</keyword>
<evidence type="ECO:0000313" key="2">
    <source>
        <dbReference type="EMBL" id="MCF5059806.1"/>
    </source>
</evidence>
<dbReference type="PROSITE" id="PS50404">
    <property type="entry name" value="GST_NTER"/>
    <property type="match status" value="1"/>
</dbReference>
<dbReference type="InterPro" id="IPR036282">
    <property type="entry name" value="Glutathione-S-Trfase_C_sf"/>
</dbReference>
<evidence type="ECO:0000313" key="3">
    <source>
        <dbReference type="Proteomes" id="UP000814172"/>
    </source>
</evidence>